<dbReference type="Proteomes" id="UP000631114">
    <property type="component" value="Unassembled WGS sequence"/>
</dbReference>
<evidence type="ECO:0000313" key="2">
    <source>
        <dbReference type="Proteomes" id="UP000631114"/>
    </source>
</evidence>
<dbReference type="EMBL" id="JADFTS010000009">
    <property type="protein sequence ID" value="KAF9588518.1"/>
    <property type="molecule type" value="Genomic_DNA"/>
</dbReference>
<proteinExistence type="predicted"/>
<organism evidence="1 2">
    <name type="scientific">Coptis chinensis</name>
    <dbReference type="NCBI Taxonomy" id="261450"/>
    <lineage>
        <taxon>Eukaryota</taxon>
        <taxon>Viridiplantae</taxon>
        <taxon>Streptophyta</taxon>
        <taxon>Embryophyta</taxon>
        <taxon>Tracheophyta</taxon>
        <taxon>Spermatophyta</taxon>
        <taxon>Magnoliopsida</taxon>
        <taxon>Ranunculales</taxon>
        <taxon>Ranunculaceae</taxon>
        <taxon>Coptidoideae</taxon>
        <taxon>Coptis</taxon>
    </lineage>
</organism>
<protein>
    <submittedName>
        <fullName evidence="1">Uncharacterized protein</fullName>
    </submittedName>
</protein>
<keyword evidence="2" id="KW-1185">Reference proteome</keyword>
<accession>A0A835LAT8</accession>
<dbReference type="AlphaFoldDB" id="A0A835LAT8"/>
<reference evidence="1 2" key="1">
    <citation type="submission" date="2020-10" db="EMBL/GenBank/DDBJ databases">
        <title>The Coptis chinensis genome and diversification of protoberbering-type alkaloids.</title>
        <authorList>
            <person name="Wang B."/>
            <person name="Shu S."/>
            <person name="Song C."/>
            <person name="Liu Y."/>
        </authorList>
    </citation>
    <scope>NUCLEOTIDE SEQUENCE [LARGE SCALE GENOMIC DNA]</scope>
    <source>
        <strain evidence="1">HL-2020</strain>
        <tissue evidence="1">Leaf</tissue>
    </source>
</reference>
<sequence>MAFIPPCNIYGSPLSDEEKEVYSKILDYQIHFHGEPRDLTCKFVARAYCQIRASKSKDVAVIFDDFDCMDLLLQLAHALLYLSEISRRVDAYNEVLTDISSVKLKPKKKDGIIRDVQSLVEGNLLGETGHEILQVVNQVFELNEADFKQIRNKVLDSFVAPKLGEKTKVVVDAQTQKINRSIRELYDQVEDDCSDDDEKIFGDEDEYFKNQIDALCSLVRFIFKHPIMEVETVAAILPYYPGFRQLGQEMMKYESDCICDSLIEGLFDGSCDCSTFQELWCPPGENSASSKFKWILCILKKILSLDEELTSCYEMEYGLTRPEYVKIVTADGAAKINSVSHNFASTLVPCGEPCNISKCEHVVRKSLLSMVRHHKSMKLKFLMVRQELIAKGKHVLLDAEHYDTLLFLIAYIRQLESELTRGMMILSNRIDYVHALSRFLFYHEPEHNPFMVLMEELAKVADKVHEVVQTSYSETKNMFMRSR</sequence>
<evidence type="ECO:0000313" key="1">
    <source>
        <dbReference type="EMBL" id="KAF9588518.1"/>
    </source>
</evidence>
<comment type="caution">
    <text evidence="1">The sequence shown here is derived from an EMBL/GenBank/DDBJ whole genome shotgun (WGS) entry which is preliminary data.</text>
</comment>
<gene>
    <name evidence="1" type="ORF">IFM89_013012</name>
</gene>
<name>A0A835LAT8_9MAGN</name>